<gene>
    <name evidence="9 12" type="primary">lspA</name>
    <name evidence="12" type="ORF">DWW32_07755</name>
</gene>
<dbReference type="PANTHER" id="PTHR33695">
    <property type="entry name" value="LIPOPROTEIN SIGNAL PEPTIDASE"/>
    <property type="match status" value="1"/>
</dbReference>
<comment type="caution">
    <text evidence="12">The sequence shown here is derived from an EMBL/GenBank/DDBJ whole genome shotgun (WGS) entry which is preliminary data.</text>
</comment>
<feature type="transmembrane region" description="Helical" evidence="9">
    <location>
        <begin position="29"/>
        <end position="47"/>
    </location>
</feature>
<feature type="transmembrane region" description="Helical" evidence="9">
    <location>
        <begin position="114"/>
        <end position="130"/>
    </location>
</feature>
<proteinExistence type="inferred from homology"/>
<dbReference type="Proteomes" id="UP000265489">
    <property type="component" value="Unassembled WGS sequence"/>
</dbReference>
<evidence type="ECO:0000256" key="6">
    <source>
        <dbReference type="ARBA" id="ARBA00022801"/>
    </source>
</evidence>
<dbReference type="PRINTS" id="PR00781">
    <property type="entry name" value="LIPOSIGPTASE"/>
</dbReference>
<name>A0A395W839_9FIRM</name>
<evidence type="ECO:0000256" key="9">
    <source>
        <dbReference type="HAMAP-Rule" id="MF_00161"/>
    </source>
</evidence>
<evidence type="ECO:0000256" key="3">
    <source>
        <dbReference type="ARBA" id="ARBA00022670"/>
    </source>
</evidence>
<comment type="subcellular location">
    <subcellularLocation>
        <location evidence="9">Cell membrane</location>
        <topology evidence="9">Multi-pass membrane protein</topology>
    </subcellularLocation>
</comment>
<evidence type="ECO:0000256" key="5">
    <source>
        <dbReference type="ARBA" id="ARBA00022750"/>
    </source>
</evidence>
<comment type="similarity">
    <text evidence="1 9 11">Belongs to the peptidase A8 family.</text>
</comment>
<dbReference type="HAMAP" id="MF_00161">
    <property type="entry name" value="LspA"/>
    <property type="match status" value="1"/>
</dbReference>
<dbReference type="GO" id="GO:0006508">
    <property type="term" value="P:proteolysis"/>
    <property type="evidence" value="ECO:0007669"/>
    <property type="project" value="UniProtKB-KW"/>
</dbReference>
<evidence type="ECO:0000256" key="1">
    <source>
        <dbReference type="ARBA" id="ARBA00006139"/>
    </source>
</evidence>
<feature type="transmembrane region" description="Helical" evidence="9">
    <location>
        <begin position="82"/>
        <end position="107"/>
    </location>
</feature>
<protein>
    <recommendedName>
        <fullName evidence="9">Lipoprotein signal peptidase</fullName>
        <ecNumber evidence="9">3.4.23.36</ecNumber>
    </recommendedName>
    <alternativeName>
        <fullName evidence="9">Prolipoprotein signal peptidase</fullName>
    </alternativeName>
    <alternativeName>
        <fullName evidence="9">Signal peptidase II</fullName>
        <shortName evidence="9">SPase II</shortName>
    </alternativeName>
</protein>
<comment type="function">
    <text evidence="9 10">This protein specifically catalyzes the removal of signal peptides from prolipoproteins.</text>
</comment>
<evidence type="ECO:0000256" key="8">
    <source>
        <dbReference type="ARBA" id="ARBA00023136"/>
    </source>
</evidence>
<feature type="active site" evidence="9">
    <location>
        <position position="140"/>
    </location>
</feature>
<dbReference type="Pfam" id="PF01252">
    <property type="entry name" value="Peptidase_A8"/>
    <property type="match status" value="1"/>
</dbReference>
<dbReference type="GO" id="GO:0005886">
    <property type="term" value="C:plasma membrane"/>
    <property type="evidence" value="ECO:0007669"/>
    <property type="project" value="UniProtKB-SubCell"/>
</dbReference>
<dbReference type="GO" id="GO:0004190">
    <property type="term" value="F:aspartic-type endopeptidase activity"/>
    <property type="evidence" value="ECO:0007669"/>
    <property type="project" value="UniProtKB-UniRule"/>
</dbReference>
<keyword evidence="3 9" id="KW-0645">Protease</keyword>
<keyword evidence="6 9" id="KW-0378">Hydrolase</keyword>
<comment type="pathway">
    <text evidence="9">Protein modification; lipoprotein biosynthesis (signal peptide cleavage).</text>
</comment>
<feature type="transmembrane region" description="Helical" evidence="9">
    <location>
        <begin position="150"/>
        <end position="174"/>
    </location>
</feature>
<reference evidence="12 13" key="1">
    <citation type="submission" date="2018-08" db="EMBL/GenBank/DDBJ databases">
        <title>A genome reference for cultivated species of the human gut microbiota.</title>
        <authorList>
            <person name="Zou Y."/>
            <person name="Xue W."/>
            <person name="Luo G."/>
        </authorList>
    </citation>
    <scope>NUCLEOTIDE SEQUENCE [LARGE SCALE GENOMIC DNA]</scope>
    <source>
        <strain evidence="12 13">AF15-20</strain>
    </source>
</reference>
<dbReference type="AlphaFoldDB" id="A0A395W839"/>
<dbReference type="PANTHER" id="PTHR33695:SF1">
    <property type="entry name" value="LIPOPROTEIN SIGNAL PEPTIDASE"/>
    <property type="match status" value="1"/>
</dbReference>
<dbReference type="EMBL" id="QRYQ01000014">
    <property type="protein sequence ID" value="RGU90930.1"/>
    <property type="molecule type" value="Genomic_DNA"/>
</dbReference>
<dbReference type="InterPro" id="IPR001872">
    <property type="entry name" value="Peptidase_A8"/>
</dbReference>
<dbReference type="UniPathway" id="UPA00665"/>
<keyword evidence="2 9" id="KW-1003">Cell membrane</keyword>
<evidence type="ECO:0000256" key="7">
    <source>
        <dbReference type="ARBA" id="ARBA00022989"/>
    </source>
</evidence>
<keyword evidence="7 9" id="KW-1133">Transmembrane helix</keyword>
<dbReference type="EC" id="3.4.23.36" evidence="9"/>
<feature type="active site" evidence="9">
    <location>
        <position position="158"/>
    </location>
</feature>
<keyword evidence="4 9" id="KW-0812">Transmembrane</keyword>
<sequence>MYGYFSKCYFYIEETNRFKRGYKMKQGKTVVASLLIVFVTLGLDQWTKWAIVKSIKLNETVEMINHFFYLTYVQNTGAGFSMFAQAGMGFFAALTLIALVAMVYMFFKTNDSRYQICLSLVFSGAIGNFIDRMSLGYVRDFFSFYIFGYPFPVFNVADICITVGIALILISMFIEDKKEQAKWKQES</sequence>
<evidence type="ECO:0000256" key="11">
    <source>
        <dbReference type="RuleBase" id="RU004181"/>
    </source>
</evidence>
<evidence type="ECO:0000256" key="4">
    <source>
        <dbReference type="ARBA" id="ARBA00022692"/>
    </source>
</evidence>
<organism evidence="12 13">
    <name type="scientific">Holdemanella biformis</name>
    <dbReference type="NCBI Taxonomy" id="1735"/>
    <lineage>
        <taxon>Bacteria</taxon>
        <taxon>Bacillati</taxon>
        <taxon>Bacillota</taxon>
        <taxon>Erysipelotrichia</taxon>
        <taxon>Erysipelotrichales</taxon>
        <taxon>Erysipelotrichaceae</taxon>
        <taxon>Holdemanella</taxon>
    </lineage>
</organism>
<evidence type="ECO:0000313" key="12">
    <source>
        <dbReference type="EMBL" id="RGU90930.1"/>
    </source>
</evidence>
<evidence type="ECO:0000256" key="10">
    <source>
        <dbReference type="RuleBase" id="RU000594"/>
    </source>
</evidence>
<dbReference type="NCBIfam" id="TIGR00077">
    <property type="entry name" value="lspA"/>
    <property type="match status" value="1"/>
</dbReference>
<keyword evidence="5 9" id="KW-0064">Aspartyl protease</keyword>
<accession>A0A395W839</accession>
<keyword evidence="8 9" id="KW-0472">Membrane</keyword>
<dbReference type="PROSITE" id="PS00855">
    <property type="entry name" value="SPASE_II"/>
    <property type="match status" value="1"/>
</dbReference>
<evidence type="ECO:0000313" key="13">
    <source>
        <dbReference type="Proteomes" id="UP000265489"/>
    </source>
</evidence>
<evidence type="ECO:0000256" key="2">
    <source>
        <dbReference type="ARBA" id="ARBA00022475"/>
    </source>
</evidence>
<comment type="catalytic activity">
    <reaction evidence="9 10">
        <text>Release of signal peptides from bacterial membrane prolipoproteins. Hydrolyzes -Xaa-Yaa-Zaa-|-(S,diacylglyceryl)Cys-, in which Xaa is hydrophobic (preferably Leu), and Yaa (Ala or Ser) and Zaa (Gly or Ala) have small, neutral side chains.</text>
        <dbReference type="EC" id="3.4.23.36"/>
    </reaction>
</comment>